<dbReference type="Proteomes" id="UP000228503">
    <property type="component" value="Unassembled WGS sequence"/>
</dbReference>
<accession>A0A2M7TVT0</accession>
<name>A0A2M7TVT0_9BACT</name>
<reference evidence="2" key="1">
    <citation type="submission" date="2017-09" db="EMBL/GenBank/DDBJ databases">
        <title>Depth-based differentiation of microbial function through sediment-hosted aquifers and enrichment of novel symbionts in the deep terrestrial subsurface.</title>
        <authorList>
            <person name="Probst A.J."/>
            <person name="Ladd B."/>
            <person name="Jarett J.K."/>
            <person name="Geller-Mcgrath D.E."/>
            <person name="Sieber C.M.K."/>
            <person name="Emerson J.B."/>
            <person name="Anantharaman K."/>
            <person name="Thomas B.C."/>
            <person name="Malmstrom R."/>
            <person name="Stieglmeier M."/>
            <person name="Klingl A."/>
            <person name="Woyke T."/>
            <person name="Ryan C.M."/>
            <person name="Banfield J.F."/>
        </authorList>
    </citation>
    <scope>NUCLEOTIDE SEQUENCE [LARGE SCALE GENOMIC DNA]</scope>
</reference>
<evidence type="ECO:0008006" key="3">
    <source>
        <dbReference type="Google" id="ProtNLM"/>
    </source>
</evidence>
<protein>
    <recommendedName>
        <fullName evidence="3">YokE-like PH domain-containing protein</fullName>
    </recommendedName>
</protein>
<comment type="caution">
    <text evidence="1">The sequence shown here is derived from an EMBL/GenBank/DDBJ whole genome shotgun (WGS) entry which is preliminary data.</text>
</comment>
<sequence>MPITFSKYYTAQSPNDQNPLYRGMVKKNRVLLIIKSVFPFDFFPDKLIIDENKLSIYSREFFFTDDVRCFCYKDIQFVEIFSSLFFASLQIKIFGFPNDDIKITFLKRNDAYKARRLIQGLIEGTKANVDFSGMNTSELTCQAEILGSAHGGNGYDISN</sequence>
<evidence type="ECO:0000313" key="1">
    <source>
        <dbReference type="EMBL" id="PIZ61921.1"/>
    </source>
</evidence>
<proteinExistence type="predicted"/>
<dbReference type="AlphaFoldDB" id="A0A2M7TVT0"/>
<organism evidence="1 2">
    <name type="scientific">Candidatus Roizmanbacteria bacterium CG_4_10_14_0_2_um_filter_39_13</name>
    <dbReference type="NCBI Taxonomy" id="1974825"/>
    <lineage>
        <taxon>Bacteria</taxon>
        <taxon>Candidatus Roizmaniibacteriota</taxon>
    </lineage>
</organism>
<dbReference type="EMBL" id="PFOB01000071">
    <property type="protein sequence ID" value="PIZ61921.1"/>
    <property type="molecule type" value="Genomic_DNA"/>
</dbReference>
<evidence type="ECO:0000313" key="2">
    <source>
        <dbReference type="Proteomes" id="UP000228503"/>
    </source>
</evidence>
<gene>
    <name evidence="1" type="ORF">COY16_05680</name>
</gene>